<dbReference type="PIRSF" id="PIRSF015601">
    <property type="entry name" value="MTase_slr0722"/>
    <property type="match status" value="1"/>
</dbReference>
<feature type="domain" description="Ribosomal RNA small subunit methyltransferase E methyltransferase" evidence="11">
    <location>
        <begin position="73"/>
        <end position="232"/>
    </location>
</feature>
<dbReference type="AlphaFoldDB" id="A0A934VWK4"/>
<dbReference type="RefSeq" id="WP_200270493.1">
    <property type="nucleotide sequence ID" value="NZ_JAENIJ010000015.1"/>
</dbReference>
<evidence type="ECO:0000256" key="6">
    <source>
        <dbReference type="ARBA" id="ARBA00022679"/>
    </source>
</evidence>
<feature type="domain" description="Ribosomal RNA small subunit methyltransferase E PUA-like" evidence="12">
    <location>
        <begin position="16"/>
        <end position="60"/>
    </location>
</feature>
<protein>
    <recommendedName>
        <fullName evidence="10">Ribosomal RNA small subunit methyltransferase E</fullName>
        <ecNumber evidence="10">2.1.1.193</ecNumber>
    </recommendedName>
</protein>
<comment type="subcellular location">
    <subcellularLocation>
        <location evidence="1 10">Cytoplasm</location>
    </subcellularLocation>
</comment>
<evidence type="ECO:0000256" key="1">
    <source>
        <dbReference type="ARBA" id="ARBA00004496"/>
    </source>
</evidence>
<name>A0A934VWK4_9BACT</name>
<evidence type="ECO:0000313" key="13">
    <source>
        <dbReference type="EMBL" id="MBK1882908.1"/>
    </source>
</evidence>
<dbReference type="NCBIfam" id="TIGR00046">
    <property type="entry name" value="RsmE family RNA methyltransferase"/>
    <property type="match status" value="1"/>
</dbReference>
<comment type="caution">
    <text evidence="13">The sequence shown here is derived from an EMBL/GenBank/DDBJ whole genome shotgun (WGS) entry which is preliminary data.</text>
</comment>
<keyword evidence="6 10" id="KW-0808">Transferase</keyword>
<dbReference type="PANTHER" id="PTHR30027:SF3">
    <property type="entry name" value="16S RRNA (URACIL(1498)-N(3))-METHYLTRANSFERASE"/>
    <property type="match status" value="1"/>
</dbReference>
<gene>
    <name evidence="13" type="ORF">JIN85_10805</name>
</gene>
<dbReference type="GO" id="GO:0070475">
    <property type="term" value="P:rRNA base methylation"/>
    <property type="evidence" value="ECO:0007669"/>
    <property type="project" value="TreeGrafter"/>
</dbReference>
<dbReference type="Pfam" id="PF20260">
    <property type="entry name" value="PUA_4"/>
    <property type="match status" value="1"/>
</dbReference>
<dbReference type="Proteomes" id="UP000603141">
    <property type="component" value="Unassembled WGS sequence"/>
</dbReference>
<evidence type="ECO:0000256" key="5">
    <source>
        <dbReference type="ARBA" id="ARBA00022603"/>
    </source>
</evidence>
<dbReference type="SUPFAM" id="SSF75217">
    <property type="entry name" value="alpha/beta knot"/>
    <property type="match status" value="1"/>
</dbReference>
<dbReference type="InterPro" id="IPR029028">
    <property type="entry name" value="Alpha/beta_knot_MTases"/>
</dbReference>
<sequence>MPRFLLPPETWDQAILTGDEARHASQVLRLKPGKEIVVFDGKGRRAAAEITQISRDKVSLSMGETLASPVLSPAITLLQAIPKGKNMELIVQKAVELGVSTIIPVITQNTVVQPGDGKADKWRRIALEACKQCGQDTLPTISEPKTFNNCLDHNDSCNSLKIIASLQKNSEPLKKILRVSERMKEVSLLIGPEGDFTCPETEAALRAGFQPASLGDIVLRVETASLFCLSAIRYEFDDLS</sequence>
<comment type="catalytic activity">
    <reaction evidence="9 10">
        <text>uridine(1498) in 16S rRNA + S-adenosyl-L-methionine = N(3)-methyluridine(1498) in 16S rRNA + S-adenosyl-L-homocysteine + H(+)</text>
        <dbReference type="Rhea" id="RHEA:42920"/>
        <dbReference type="Rhea" id="RHEA-COMP:10283"/>
        <dbReference type="Rhea" id="RHEA-COMP:10284"/>
        <dbReference type="ChEBI" id="CHEBI:15378"/>
        <dbReference type="ChEBI" id="CHEBI:57856"/>
        <dbReference type="ChEBI" id="CHEBI:59789"/>
        <dbReference type="ChEBI" id="CHEBI:65315"/>
        <dbReference type="ChEBI" id="CHEBI:74502"/>
        <dbReference type="EC" id="2.1.1.193"/>
    </reaction>
</comment>
<dbReference type="SUPFAM" id="SSF88697">
    <property type="entry name" value="PUA domain-like"/>
    <property type="match status" value="1"/>
</dbReference>
<comment type="function">
    <text evidence="8 10">Specifically methylates the N3 position of the uracil ring of uridine 1498 (m3U1498) in 16S rRNA. Acts on the fully assembled 30S ribosomal subunit.</text>
</comment>
<evidence type="ECO:0000256" key="10">
    <source>
        <dbReference type="PIRNR" id="PIRNR015601"/>
    </source>
</evidence>
<reference evidence="13" key="1">
    <citation type="submission" date="2021-01" db="EMBL/GenBank/DDBJ databases">
        <title>Modified the classification status of verrucomicrobia.</title>
        <authorList>
            <person name="Feng X."/>
        </authorList>
    </citation>
    <scope>NUCLEOTIDE SEQUENCE</scope>
    <source>
        <strain evidence="13">KCTC 22041</strain>
    </source>
</reference>
<keyword evidence="7 10" id="KW-0949">S-adenosyl-L-methionine</keyword>
<keyword evidence="5 10" id="KW-0489">Methyltransferase</keyword>
<keyword evidence="3 10" id="KW-0963">Cytoplasm</keyword>
<dbReference type="InterPro" id="IPR029026">
    <property type="entry name" value="tRNA_m1G_MTases_N"/>
</dbReference>
<dbReference type="EMBL" id="JAENIJ010000015">
    <property type="protein sequence ID" value="MBK1882908.1"/>
    <property type="molecule type" value="Genomic_DNA"/>
</dbReference>
<evidence type="ECO:0000313" key="14">
    <source>
        <dbReference type="Proteomes" id="UP000603141"/>
    </source>
</evidence>
<dbReference type="Pfam" id="PF04452">
    <property type="entry name" value="Methyltrans_RNA"/>
    <property type="match status" value="1"/>
</dbReference>
<evidence type="ECO:0000256" key="3">
    <source>
        <dbReference type="ARBA" id="ARBA00022490"/>
    </source>
</evidence>
<evidence type="ECO:0000256" key="2">
    <source>
        <dbReference type="ARBA" id="ARBA00005528"/>
    </source>
</evidence>
<evidence type="ECO:0000256" key="7">
    <source>
        <dbReference type="ARBA" id="ARBA00022691"/>
    </source>
</evidence>
<dbReference type="PANTHER" id="PTHR30027">
    <property type="entry name" value="RIBOSOMAL RNA SMALL SUBUNIT METHYLTRANSFERASE E"/>
    <property type="match status" value="1"/>
</dbReference>
<evidence type="ECO:0000256" key="8">
    <source>
        <dbReference type="ARBA" id="ARBA00025699"/>
    </source>
</evidence>
<keyword evidence="4 10" id="KW-0698">rRNA processing</keyword>
<dbReference type="InterPro" id="IPR015947">
    <property type="entry name" value="PUA-like_sf"/>
</dbReference>
<evidence type="ECO:0000259" key="11">
    <source>
        <dbReference type="Pfam" id="PF04452"/>
    </source>
</evidence>
<dbReference type="NCBIfam" id="NF008692">
    <property type="entry name" value="PRK11713.1-5"/>
    <property type="match status" value="1"/>
</dbReference>
<dbReference type="InterPro" id="IPR046887">
    <property type="entry name" value="RsmE_PUA-like"/>
</dbReference>
<evidence type="ECO:0000259" key="12">
    <source>
        <dbReference type="Pfam" id="PF20260"/>
    </source>
</evidence>
<comment type="similarity">
    <text evidence="2 10">Belongs to the RNA methyltransferase RsmE family.</text>
</comment>
<dbReference type="InterPro" id="IPR046886">
    <property type="entry name" value="RsmE_MTase_dom"/>
</dbReference>
<evidence type="ECO:0000256" key="4">
    <source>
        <dbReference type="ARBA" id="ARBA00022552"/>
    </source>
</evidence>
<dbReference type="GO" id="GO:0070042">
    <property type="term" value="F:rRNA (uridine-N3-)-methyltransferase activity"/>
    <property type="evidence" value="ECO:0007669"/>
    <property type="project" value="TreeGrafter"/>
</dbReference>
<dbReference type="Gene3D" id="3.40.1280.10">
    <property type="match status" value="1"/>
</dbReference>
<dbReference type="EC" id="2.1.1.193" evidence="10"/>
<proteinExistence type="inferred from homology"/>
<evidence type="ECO:0000256" key="9">
    <source>
        <dbReference type="ARBA" id="ARBA00047944"/>
    </source>
</evidence>
<dbReference type="GO" id="GO:0005737">
    <property type="term" value="C:cytoplasm"/>
    <property type="evidence" value="ECO:0007669"/>
    <property type="project" value="UniProtKB-SubCell"/>
</dbReference>
<accession>A0A934VWK4</accession>
<dbReference type="CDD" id="cd18084">
    <property type="entry name" value="RsmE-like"/>
    <property type="match status" value="1"/>
</dbReference>
<organism evidence="13 14">
    <name type="scientific">Luteolibacter pohnpeiensis</name>
    <dbReference type="NCBI Taxonomy" id="454153"/>
    <lineage>
        <taxon>Bacteria</taxon>
        <taxon>Pseudomonadati</taxon>
        <taxon>Verrucomicrobiota</taxon>
        <taxon>Verrucomicrobiia</taxon>
        <taxon>Verrucomicrobiales</taxon>
        <taxon>Verrucomicrobiaceae</taxon>
        <taxon>Luteolibacter</taxon>
    </lineage>
</organism>
<keyword evidence="14" id="KW-1185">Reference proteome</keyword>
<dbReference type="InterPro" id="IPR006700">
    <property type="entry name" value="RsmE"/>
</dbReference>